<dbReference type="EMBL" id="CP016397">
    <property type="protein sequence ID" value="ASQ46448.1"/>
    <property type="molecule type" value="Genomic_DNA"/>
</dbReference>
<proteinExistence type="predicted"/>
<dbReference type="SUPFAM" id="SSF51126">
    <property type="entry name" value="Pectin lyase-like"/>
    <property type="match status" value="1"/>
</dbReference>
<gene>
    <name evidence="2" type="ORF">clem_09490</name>
</gene>
<dbReference type="KEGG" id="lcd:clem_09490"/>
<keyword evidence="3" id="KW-1185">Reference proteome</keyword>
<dbReference type="Pfam" id="PF13229">
    <property type="entry name" value="Beta_helix"/>
    <property type="match status" value="1"/>
</dbReference>
<dbReference type="InterPro" id="IPR039448">
    <property type="entry name" value="Beta_helix"/>
</dbReference>
<dbReference type="InterPro" id="IPR012334">
    <property type="entry name" value="Pectin_lyas_fold"/>
</dbReference>
<dbReference type="RefSeq" id="WP_094091304.1">
    <property type="nucleotide sequence ID" value="NZ_CP016397.1"/>
</dbReference>
<dbReference type="AlphaFoldDB" id="A0A222P3M3"/>
<reference evidence="3" key="1">
    <citation type="submission" date="2016-07" db="EMBL/GenBank/DDBJ databases">
        <authorList>
            <person name="Florea S."/>
            <person name="Webb J.S."/>
            <person name="Jaromczyk J."/>
            <person name="Schardl C.L."/>
        </authorList>
    </citation>
    <scope>NUCLEOTIDE SEQUENCE [LARGE SCALE GENOMIC DNA]</scope>
    <source>
        <strain evidence="3">CDC-D5610</strain>
    </source>
</reference>
<evidence type="ECO:0000313" key="3">
    <source>
        <dbReference type="Proteomes" id="UP000201728"/>
    </source>
</evidence>
<dbReference type="InterPro" id="IPR011050">
    <property type="entry name" value="Pectin_lyase_fold/virulence"/>
</dbReference>
<organism evidence="2 3">
    <name type="scientific">Legionella clemsonensis</name>
    <dbReference type="NCBI Taxonomy" id="1867846"/>
    <lineage>
        <taxon>Bacteria</taxon>
        <taxon>Pseudomonadati</taxon>
        <taxon>Pseudomonadota</taxon>
        <taxon>Gammaproteobacteria</taxon>
        <taxon>Legionellales</taxon>
        <taxon>Legionellaceae</taxon>
        <taxon>Legionella</taxon>
    </lineage>
</organism>
<dbReference type="Proteomes" id="UP000201728">
    <property type="component" value="Chromosome"/>
</dbReference>
<sequence>MYGIYLTDSKDSSADSNTVSGGHLIEKMTIRNCLFRGIRIEGAHNIVKNCFINNTGGTQLFANSFAIGIEAIGPGVIIENNTVTETYACGKGESVGISLVIIAVCRSKL</sequence>
<name>A0A222P3M3_9GAMM</name>
<evidence type="ECO:0000313" key="2">
    <source>
        <dbReference type="EMBL" id="ASQ46448.1"/>
    </source>
</evidence>
<accession>A0A222P3M3</accession>
<dbReference type="OrthoDB" id="5653137at2"/>
<dbReference type="Gene3D" id="2.160.20.10">
    <property type="entry name" value="Single-stranded right-handed beta-helix, Pectin lyase-like"/>
    <property type="match status" value="1"/>
</dbReference>
<protein>
    <recommendedName>
        <fullName evidence="1">Right handed beta helix domain-containing protein</fullName>
    </recommendedName>
</protein>
<feature type="domain" description="Right handed beta helix" evidence="1">
    <location>
        <begin position="2"/>
        <end position="90"/>
    </location>
</feature>
<evidence type="ECO:0000259" key="1">
    <source>
        <dbReference type="Pfam" id="PF13229"/>
    </source>
</evidence>